<proteinExistence type="predicted"/>
<organism evidence="2 3">
    <name type="scientific">Iphiclides podalirius</name>
    <name type="common">scarce swallowtail</name>
    <dbReference type="NCBI Taxonomy" id="110791"/>
    <lineage>
        <taxon>Eukaryota</taxon>
        <taxon>Metazoa</taxon>
        <taxon>Ecdysozoa</taxon>
        <taxon>Arthropoda</taxon>
        <taxon>Hexapoda</taxon>
        <taxon>Insecta</taxon>
        <taxon>Pterygota</taxon>
        <taxon>Neoptera</taxon>
        <taxon>Endopterygota</taxon>
        <taxon>Lepidoptera</taxon>
        <taxon>Glossata</taxon>
        <taxon>Ditrysia</taxon>
        <taxon>Papilionoidea</taxon>
        <taxon>Papilionidae</taxon>
        <taxon>Papilioninae</taxon>
        <taxon>Iphiclides</taxon>
    </lineage>
</organism>
<feature type="domain" description="SUEL-type lectin" evidence="1">
    <location>
        <begin position="20"/>
        <end position="125"/>
    </location>
</feature>
<evidence type="ECO:0000259" key="1">
    <source>
        <dbReference type="PROSITE" id="PS50228"/>
    </source>
</evidence>
<dbReference type="CDD" id="cd22828">
    <property type="entry name" value="Gal_Rha_Lectin_EVA1_EVA1C_rpt1"/>
    <property type="match status" value="1"/>
</dbReference>
<accession>A0ABN8HNA2</accession>
<dbReference type="EMBL" id="OW152822">
    <property type="protein sequence ID" value="CAH2037759.1"/>
    <property type="molecule type" value="Genomic_DNA"/>
</dbReference>
<dbReference type="InterPro" id="IPR000922">
    <property type="entry name" value="Lectin_gal-bd_dom"/>
</dbReference>
<dbReference type="Pfam" id="PF02140">
    <property type="entry name" value="SUEL_Lectin"/>
    <property type="match status" value="2"/>
</dbReference>
<protein>
    <recommendedName>
        <fullName evidence="1">SUEL-type lectin domain-containing protein</fullName>
    </recommendedName>
</protein>
<dbReference type="CDD" id="cd22829">
    <property type="entry name" value="Gal_Rha_Lectin_EVA1_EVA1C_rpt2"/>
    <property type="match status" value="1"/>
</dbReference>
<gene>
    <name evidence="2" type="ORF">IPOD504_LOCUS1305</name>
</gene>
<dbReference type="Gene3D" id="2.60.120.740">
    <property type="match status" value="2"/>
</dbReference>
<dbReference type="PANTHER" id="PTHR46780">
    <property type="entry name" value="PROTEIN EVA-1"/>
    <property type="match status" value="1"/>
</dbReference>
<name>A0ABN8HNA2_9NEOP</name>
<feature type="domain" description="SUEL-type lectin" evidence="1">
    <location>
        <begin position="134"/>
        <end position="225"/>
    </location>
</feature>
<reference evidence="2" key="1">
    <citation type="submission" date="2022-03" db="EMBL/GenBank/DDBJ databases">
        <authorList>
            <person name="Martin H S."/>
        </authorList>
    </citation>
    <scope>NUCLEOTIDE SEQUENCE</scope>
</reference>
<dbReference type="Proteomes" id="UP000837857">
    <property type="component" value="Chromosome 10"/>
</dbReference>
<sequence>MNPDNLALLASTLKTMQRAACDNETVSLACPKGTLISIQVAQYGKAAPKGYSCVVEGSNSREEAVEIVGEEKCLWPNAMQYSLLKTVVEACRKKPQCKFSTKSSSGSVDPCPLSRKFVEVAYKCRPYEFRSRTGCENDIIKLSCSPHSRIAIFNAQYGRTAYESNTCPQTVGVANETCTASFSAETVMQICHGKRRCQIVVNHNTFGTPCKADSKTYLKIIYGCVPLGVLMEKYESVAEKDELTTFRSESKLSDTLFDDNDAAGAKWVESNAAPPFTNPASPRGVRCLIVKRTKKSKKTSDMFTTETPNIFGDGLSDIDNDVDRDVRSE</sequence>
<evidence type="ECO:0000313" key="2">
    <source>
        <dbReference type="EMBL" id="CAH2037759.1"/>
    </source>
</evidence>
<feature type="non-terminal residue" evidence="2">
    <location>
        <position position="329"/>
    </location>
</feature>
<evidence type="ECO:0000313" key="3">
    <source>
        <dbReference type="Proteomes" id="UP000837857"/>
    </source>
</evidence>
<dbReference type="InterPro" id="IPR043159">
    <property type="entry name" value="Lectin_gal-bd_sf"/>
</dbReference>
<keyword evidence="3" id="KW-1185">Reference proteome</keyword>
<dbReference type="PROSITE" id="PS50228">
    <property type="entry name" value="SUEL_LECTIN"/>
    <property type="match status" value="2"/>
</dbReference>